<comment type="caution">
    <text evidence="2">The sequence shown here is derived from an EMBL/GenBank/DDBJ whole genome shotgun (WGS) entry which is preliminary data.</text>
</comment>
<sequence length="105" mass="11339">MTIRFLTIFIASALLWGCAGVQHTAPKKHTGKVEHGCTFLDAGLASWYGNEMAKGRRKNGELIFNPTASGEKFIPSGMTAAHRTLPFGSIVRVFPDGFNGNEEGV</sequence>
<evidence type="ECO:0000313" key="2">
    <source>
        <dbReference type="EMBL" id="PZO80559.1"/>
    </source>
</evidence>
<dbReference type="EMBL" id="QFNK01000327">
    <property type="protein sequence ID" value="PZO80559.1"/>
    <property type="molecule type" value="Genomic_DNA"/>
</dbReference>
<name>A0A2W4ZKD3_9BACT</name>
<feature type="chain" id="PRO_5015881299" description="Septal ring lytic transglycosylase RlpA family lipoprotein" evidence="1">
    <location>
        <begin position="25"/>
        <end position="105"/>
    </location>
</feature>
<feature type="signal peptide" evidence="1">
    <location>
        <begin position="1"/>
        <end position="24"/>
    </location>
</feature>
<dbReference type="PANTHER" id="PTHR34183:SF1">
    <property type="entry name" value="ENDOLYTIC PEPTIDOGLYCAN TRANSGLYCOSYLASE RLPA"/>
    <property type="match status" value="1"/>
</dbReference>
<gene>
    <name evidence="2" type="ORF">DI626_11245</name>
</gene>
<dbReference type="Gene3D" id="2.40.40.10">
    <property type="entry name" value="RlpA-like domain"/>
    <property type="match status" value="1"/>
</dbReference>
<organism evidence="2 3">
    <name type="scientific">Micavibrio aeruginosavorus</name>
    <dbReference type="NCBI Taxonomy" id="349221"/>
    <lineage>
        <taxon>Bacteria</taxon>
        <taxon>Pseudomonadati</taxon>
        <taxon>Bdellovibrionota</taxon>
        <taxon>Bdellovibrionia</taxon>
        <taxon>Bdellovibrionales</taxon>
        <taxon>Pseudobdellovibrionaceae</taxon>
        <taxon>Micavibrio</taxon>
    </lineage>
</organism>
<accession>A0A2W4ZKD3</accession>
<keyword evidence="1" id="KW-0732">Signal</keyword>
<evidence type="ECO:0000313" key="3">
    <source>
        <dbReference type="Proteomes" id="UP000249557"/>
    </source>
</evidence>
<protein>
    <recommendedName>
        <fullName evidence="4">Septal ring lytic transglycosylase RlpA family lipoprotein</fullName>
    </recommendedName>
</protein>
<dbReference type="Proteomes" id="UP000249557">
    <property type="component" value="Unassembled WGS sequence"/>
</dbReference>
<reference evidence="2 3" key="1">
    <citation type="submission" date="2017-08" db="EMBL/GenBank/DDBJ databases">
        <title>Infants hospitalized years apart are colonized by the same room-sourced microbial strains.</title>
        <authorList>
            <person name="Brooks B."/>
            <person name="Olm M.R."/>
            <person name="Firek B.A."/>
            <person name="Baker R."/>
            <person name="Thomas B.C."/>
            <person name="Morowitz M.J."/>
            <person name="Banfield J.F."/>
        </authorList>
    </citation>
    <scope>NUCLEOTIDE SEQUENCE [LARGE SCALE GENOMIC DNA]</scope>
    <source>
        <strain evidence="2">S2_018_000_R2_104</strain>
    </source>
</reference>
<dbReference type="AlphaFoldDB" id="A0A2W4ZKD3"/>
<dbReference type="InterPro" id="IPR036908">
    <property type="entry name" value="RlpA-like_sf"/>
</dbReference>
<proteinExistence type="predicted"/>
<evidence type="ECO:0000256" key="1">
    <source>
        <dbReference type="SAM" id="SignalP"/>
    </source>
</evidence>
<dbReference type="PANTHER" id="PTHR34183">
    <property type="entry name" value="ENDOLYTIC PEPTIDOGLYCAN TRANSGLYCOSYLASE RLPA"/>
    <property type="match status" value="1"/>
</dbReference>
<evidence type="ECO:0008006" key="4">
    <source>
        <dbReference type="Google" id="ProtNLM"/>
    </source>
</evidence>
<feature type="non-terminal residue" evidence="2">
    <location>
        <position position="105"/>
    </location>
</feature>
<dbReference type="CDD" id="cd22268">
    <property type="entry name" value="DPBB_RlpA-like"/>
    <property type="match status" value="1"/>
</dbReference>